<keyword evidence="2" id="KW-1185">Reference proteome</keyword>
<sequence length="75" mass="7898">MRYIASIEPVHPDGSVCTHTPRSRQETGCAGRTGYVATCAGGGCTWSKTDQRRAALVAESTSHLTSHLTAPATSH</sequence>
<accession>A0ABW2VUX6</accession>
<comment type="caution">
    <text evidence="1">The sequence shown here is derived from an EMBL/GenBank/DDBJ whole genome shotgun (WGS) entry which is preliminary data.</text>
</comment>
<dbReference type="RefSeq" id="WP_381255932.1">
    <property type="nucleotide sequence ID" value="NZ_JBHTBI010000014.1"/>
</dbReference>
<evidence type="ECO:0008006" key="3">
    <source>
        <dbReference type="Google" id="ProtNLM"/>
    </source>
</evidence>
<proteinExistence type="predicted"/>
<organism evidence="1 2">
    <name type="scientific">Streptomyces lutosisoli</name>
    <dbReference type="NCBI Taxonomy" id="2665721"/>
    <lineage>
        <taxon>Bacteria</taxon>
        <taxon>Bacillati</taxon>
        <taxon>Actinomycetota</taxon>
        <taxon>Actinomycetes</taxon>
        <taxon>Kitasatosporales</taxon>
        <taxon>Streptomycetaceae</taxon>
        <taxon>Streptomyces</taxon>
    </lineage>
</organism>
<dbReference type="Proteomes" id="UP001596957">
    <property type="component" value="Unassembled WGS sequence"/>
</dbReference>
<protein>
    <recommendedName>
        <fullName evidence="3">Mobile element transfer</fullName>
    </recommendedName>
</protein>
<evidence type="ECO:0000313" key="2">
    <source>
        <dbReference type="Proteomes" id="UP001596957"/>
    </source>
</evidence>
<name>A0ABW2VUX6_9ACTN</name>
<dbReference type="EMBL" id="JBHTEC010000004">
    <property type="protein sequence ID" value="MFD0287747.1"/>
    <property type="molecule type" value="Genomic_DNA"/>
</dbReference>
<gene>
    <name evidence="1" type="ORF">ACFQZP_40210</name>
</gene>
<evidence type="ECO:0000313" key="1">
    <source>
        <dbReference type="EMBL" id="MFD0287747.1"/>
    </source>
</evidence>
<reference evidence="2" key="1">
    <citation type="journal article" date="2019" name="Int. J. Syst. Evol. Microbiol.">
        <title>The Global Catalogue of Microorganisms (GCM) 10K type strain sequencing project: providing services to taxonomists for standard genome sequencing and annotation.</title>
        <authorList>
            <consortium name="The Broad Institute Genomics Platform"/>
            <consortium name="The Broad Institute Genome Sequencing Center for Infectious Disease"/>
            <person name="Wu L."/>
            <person name="Ma J."/>
        </authorList>
    </citation>
    <scope>NUCLEOTIDE SEQUENCE [LARGE SCALE GENOMIC DNA]</scope>
    <source>
        <strain evidence="2">CGMCC 4.7198</strain>
    </source>
</reference>